<comment type="subcellular location">
    <subcellularLocation>
        <location evidence="1">Mitochondrion outer membrane</location>
        <topology evidence="1">Peripheral membrane protein</topology>
    </subcellularLocation>
</comment>
<keyword evidence="3" id="KW-0472">Membrane</keyword>
<reference evidence="4 5" key="1">
    <citation type="submission" date="2016-03" db="EMBL/GenBank/DDBJ databases">
        <title>How can Kluyveromyces marxianus grow so fast - potential evolutionary course in Saccharomyces Complex revealed by comparative genomics.</title>
        <authorList>
            <person name="Mo W."/>
            <person name="Lu W."/>
            <person name="Yang X."/>
            <person name="Qi J."/>
            <person name="Lv H."/>
        </authorList>
    </citation>
    <scope>NUCLEOTIDE SEQUENCE [LARGE SCALE GENOMIC DNA]</scope>
    <source>
        <strain evidence="4 5">FIM1</strain>
    </source>
</reference>
<reference evidence="4 5" key="2">
    <citation type="submission" date="2019-11" db="EMBL/GenBank/DDBJ databases">
        <authorList>
            <person name="Lu H."/>
        </authorList>
    </citation>
    <scope>NUCLEOTIDE SEQUENCE [LARGE SCALE GENOMIC DNA]</scope>
    <source>
        <strain evidence="4 5">FIM1</strain>
    </source>
</reference>
<comment type="similarity">
    <text evidence="2">Belongs to the FMP52 family.</text>
</comment>
<dbReference type="InterPro" id="IPR036291">
    <property type="entry name" value="NAD(P)-bd_dom_sf"/>
</dbReference>
<dbReference type="SUPFAM" id="SSF51735">
    <property type="entry name" value="NAD(P)-binding Rossmann-fold domains"/>
    <property type="match status" value="1"/>
</dbReference>
<evidence type="ECO:0000313" key="5">
    <source>
        <dbReference type="Proteomes" id="UP000422736"/>
    </source>
</evidence>
<keyword evidence="3" id="KW-1000">Mitochondrion outer membrane</keyword>
<evidence type="ECO:0000256" key="1">
    <source>
        <dbReference type="ARBA" id="ARBA00004450"/>
    </source>
</evidence>
<dbReference type="PANTHER" id="PTHR14097:SF7">
    <property type="entry name" value="OXIDOREDUCTASE HTATIP2"/>
    <property type="match status" value="1"/>
</dbReference>
<evidence type="ECO:0000313" key="4">
    <source>
        <dbReference type="EMBL" id="QGN16755.1"/>
    </source>
</evidence>
<keyword evidence="3" id="KW-0496">Mitochondrion</keyword>
<dbReference type="Gene3D" id="3.40.50.720">
    <property type="entry name" value="NAD(P)-binding Rossmann-like Domain"/>
    <property type="match status" value="1"/>
</dbReference>
<dbReference type="PANTHER" id="PTHR14097">
    <property type="entry name" value="OXIDOREDUCTASE HTATIP2"/>
    <property type="match status" value="1"/>
</dbReference>
<dbReference type="Proteomes" id="UP000422736">
    <property type="component" value="Chromosome 5"/>
</dbReference>
<dbReference type="InterPro" id="IPR014843">
    <property type="entry name" value="Him1/Fmp52"/>
</dbReference>
<gene>
    <name evidence="4" type="primary">FMP52</name>
    <name evidence="4" type="ORF">FIM1_3477</name>
</gene>
<accession>A0ABX6EWP1</accession>
<evidence type="ECO:0000256" key="2">
    <source>
        <dbReference type="ARBA" id="ARBA00006617"/>
    </source>
</evidence>
<organism evidence="4 5">
    <name type="scientific">Kluyveromyces marxianus</name>
    <name type="common">Yeast</name>
    <name type="synonym">Candida kefyr</name>
    <dbReference type="NCBI Taxonomy" id="4911"/>
    <lineage>
        <taxon>Eukaryota</taxon>
        <taxon>Fungi</taxon>
        <taxon>Dikarya</taxon>
        <taxon>Ascomycota</taxon>
        <taxon>Saccharomycotina</taxon>
        <taxon>Saccharomycetes</taxon>
        <taxon>Saccharomycetales</taxon>
        <taxon>Saccharomycetaceae</taxon>
        <taxon>Kluyveromyces</taxon>
    </lineage>
</organism>
<proteinExistence type="inferred from homology"/>
<dbReference type="EMBL" id="CP015058">
    <property type="protein sequence ID" value="QGN16755.1"/>
    <property type="molecule type" value="Genomic_DNA"/>
</dbReference>
<dbReference type="Pfam" id="PF08732">
    <property type="entry name" value="HIM1"/>
    <property type="match status" value="1"/>
</dbReference>
<name>A0ABX6EWP1_KLUMA</name>
<protein>
    <submittedName>
        <fullName evidence="4">Protein FMP52</fullName>
    </submittedName>
</protein>
<keyword evidence="5" id="KW-1185">Reference proteome</keyword>
<sequence length="225" mass="24493">MNALVFGATGLCGSAFLRHAAQSPAISKVYAITRSELPEDLKSSKVSSVVNGESDKWSELIPEDAEIFMTGLATTRAAAGGLDKQYKIDHDMNIELAKAAKAKGYKVCVIVSSSGASVDSRLPYFRMKGEIERDILALDFDKTVILRPGVLLGQRYRNFRGFGANVAEKLGGWVYRGKLQSLLSYPIYGDEVGKVGVQLATDTSKKEKVQIIGAKELLELSQEKK</sequence>
<evidence type="ECO:0000256" key="3">
    <source>
        <dbReference type="ARBA" id="ARBA00022787"/>
    </source>
</evidence>